<organism evidence="2 3">
    <name type="scientific">Nostoc paludosum FACHB-159</name>
    <dbReference type="NCBI Taxonomy" id="2692908"/>
    <lineage>
        <taxon>Bacteria</taxon>
        <taxon>Bacillati</taxon>
        <taxon>Cyanobacteriota</taxon>
        <taxon>Cyanophyceae</taxon>
        <taxon>Nostocales</taxon>
        <taxon>Nostocaceae</taxon>
        <taxon>Nostoc</taxon>
    </lineage>
</organism>
<evidence type="ECO:0000256" key="1">
    <source>
        <dbReference type="SAM" id="MobiDB-lite"/>
    </source>
</evidence>
<comment type="caution">
    <text evidence="2">The sequence shown here is derived from an EMBL/GenBank/DDBJ whole genome shotgun (WGS) entry which is preliminary data.</text>
</comment>
<accession>A0ABR8KKP9</accession>
<gene>
    <name evidence="2" type="ORF">H6H03_36700</name>
</gene>
<evidence type="ECO:0000313" key="2">
    <source>
        <dbReference type="EMBL" id="MBD2739338.1"/>
    </source>
</evidence>
<sequence length="258" mass="29658">MQSNSVPQTISLINRDSSLSDNQLAYRLALMMEKYPHTPSQSIQSTPALNTTEQENIISEMRTTLSLTQNVQSIEDYRRSLKNKYLKEYTQKLGLSQADTPEHNSSRVENLINEKKNTFLQQMLDEEGALLPLVDSQQPTPKESENNQVVKKSLIPALMNIVMTKGHNTNGGRIYEGIAYRLQLLMREGMQRLTVWRKSDNQSAFSAYKTDSNEEYKVIHNNLSPQETQKLIDFDIRQQQQQPQQQQNERSPDGPELD</sequence>
<keyword evidence="3" id="KW-1185">Reference proteome</keyword>
<name>A0ABR8KKP9_9NOSO</name>
<evidence type="ECO:0000313" key="3">
    <source>
        <dbReference type="Proteomes" id="UP000637383"/>
    </source>
</evidence>
<feature type="region of interest" description="Disordered" evidence="1">
    <location>
        <begin position="227"/>
        <end position="258"/>
    </location>
</feature>
<proteinExistence type="predicted"/>
<dbReference type="EMBL" id="JACJTU010000079">
    <property type="protein sequence ID" value="MBD2739338.1"/>
    <property type="molecule type" value="Genomic_DNA"/>
</dbReference>
<reference evidence="2 3" key="1">
    <citation type="journal article" date="2020" name="ISME J.">
        <title>Comparative genomics reveals insights into cyanobacterial evolution and habitat adaptation.</title>
        <authorList>
            <person name="Chen M.Y."/>
            <person name="Teng W.K."/>
            <person name="Zhao L."/>
            <person name="Hu C.X."/>
            <person name="Zhou Y.K."/>
            <person name="Han B.P."/>
            <person name="Song L.R."/>
            <person name="Shu W.S."/>
        </authorList>
    </citation>
    <scope>NUCLEOTIDE SEQUENCE [LARGE SCALE GENOMIC DNA]</scope>
    <source>
        <strain evidence="2 3">FACHB-159</strain>
    </source>
</reference>
<dbReference type="RefSeq" id="WP_190959839.1">
    <property type="nucleotide sequence ID" value="NZ_JACJTU010000079.1"/>
</dbReference>
<protein>
    <submittedName>
        <fullName evidence="2">Uncharacterized protein</fullName>
    </submittedName>
</protein>
<dbReference type="Proteomes" id="UP000637383">
    <property type="component" value="Unassembled WGS sequence"/>
</dbReference>
<feature type="compositionally biased region" description="Low complexity" evidence="1">
    <location>
        <begin position="238"/>
        <end position="247"/>
    </location>
</feature>